<dbReference type="AlphaFoldDB" id="A0A6A4WJI5"/>
<organism evidence="3 4">
    <name type="scientific">Amphibalanus amphitrite</name>
    <name type="common">Striped barnacle</name>
    <name type="synonym">Balanus amphitrite</name>
    <dbReference type="NCBI Taxonomy" id="1232801"/>
    <lineage>
        <taxon>Eukaryota</taxon>
        <taxon>Metazoa</taxon>
        <taxon>Ecdysozoa</taxon>
        <taxon>Arthropoda</taxon>
        <taxon>Crustacea</taxon>
        <taxon>Multicrustacea</taxon>
        <taxon>Cirripedia</taxon>
        <taxon>Thoracica</taxon>
        <taxon>Thoracicalcarea</taxon>
        <taxon>Balanomorpha</taxon>
        <taxon>Balanoidea</taxon>
        <taxon>Balanidae</taxon>
        <taxon>Amphibalaninae</taxon>
        <taxon>Amphibalanus</taxon>
    </lineage>
</organism>
<feature type="region of interest" description="Disordered" evidence="1">
    <location>
        <begin position="330"/>
        <end position="354"/>
    </location>
</feature>
<name>A0A6A4WJI5_AMPAM</name>
<keyword evidence="4" id="KW-1185">Reference proteome</keyword>
<feature type="compositionally biased region" description="Pro residues" evidence="1">
    <location>
        <begin position="552"/>
        <end position="563"/>
    </location>
</feature>
<dbReference type="Gene3D" id="3.10.20.90">
    <property type="entry name" value="Phosphatidylinositol 3-kinase Catalytic Subunit, Chain A, domain 1"/>
    <property type="match status" value="1"/>
</dbReference>
<dbReference type="PANTHER" id="PTHR10825:SF29">
    <property type="entry name" value="POLYCOMB GROUP RING FINGER PROTEIN 1"/>
    <property type="match status" value="1"/>
</dbReference>
<dbReference type="GO" id="GO:0035102">
    <property type="term" value="C:PRC1 complex"/>
    <property type="evidence" value="ECO:0007669"/>
    <property type="project" value="TreeGrafter"/>
</dbReference>
<feature type="compositionally biased region" description="Low complexity" evidence="1">
    <location>
        <begin position="330"/>
        <end position="341"/>
    </location>
</feature>
<evidence type="ECO:0000259" key="2">
    <source>
        <dbReference type="Pfam" id="PF16207"/>
    </source>
</evidence>
<dbReference type="PANTHER" id="PTHR10825">
    <property type="entry name" value="RING FINGER DOMAIN-CONTAINING, POLYCOMB GROUP COMPONENT"/>
    <property type="match status" value="1"/>
</dbReference>
<evidence type="ECO:0000313" key="4">
    <source>
        <dbReference type="Proteomes" id="UP000440578"/>
    </source>
</evidence>
<evidence type="ECO:0000313" key="3">
    <source>
        <dbReference type="EMBL" id="KAF0302328.1"/>
    </source>
</evidence>
<dbReference type="EMBL" id="VIIS01001073">
    <property type="protein sequence ID" value="KAF0302328.1"/>
    <property type="molecule type" value="Genomic_DNA"/>
</dbReference>
<dbReference type="InterPro" id="IPR032443">
    <property type="entry name" value="RAWUL"/>
</dbReference>
<dbReference type="GO" id="GO:1990841">
    <property type="term" value="F:promoter-specific chromatin binding"/>
    <property type="evidence" value="ECO:0007669"/>
    <property type="project" value="TreeGrafter"/>
</dbReference>
<sequence length="656" mass="70849">MSKTFADRRILVVTKRLSVPKLKKLYPALFQEMEIWAELARIRGGGSTKENELERARENLSKVLTKFQVCETNVALEHLLIELREEDALYAAPTAGGPMVIWRDALWVEGEKVADFEILNKIDQFLTWGAAFSVFAQKPTKKSTRCSAYLATVMVLQTDVLKPPKGLERITQPDQTLQSVVYKLVPRLFNEEMQRRRDFYKNQDHSLRDRSLSPERRGDVSSQQFVYTLTDPISFSLEFARSGIGGDERTDLPAVRYFQAPAGLGISQLKKLLRLKHGLGPRDAKVDILYKGQVVPDDLSVMDVACQYNWDRATPMAFFYRWTRKRGASTAASTGASTADPTAPPTKRSKNACAVPEARAVPVGALEEAAGVEAVAREKEEQQVDKKQDRLEGGARLGASPLREAGFKLSGASRPAAPAGGQPSAVPPSPRRSLASLPALRPIGAGAIPLMTGQLDQFLWLVSQSAVSHPNGSWRLPADASTLLSRATAPSQPASGKPIRPKPTQRKSVTIEKIRAAPASQPQPARPPNSPKLLAIAESLAMKQIQAAAGKTPPPVSAAPPPSALGSLLSLSQSQQLGVSRQPSAGDQSAARCRPVSGSAARRQIPNPALLHQQSQGRLTVLNVPPAEAAGTGSGSRLQHLVRLAGAHGEADQLAG</sequence>
<proteinExistence type="predicted"/>
<feature type="region of interest" description="Disordered" evidence="1">
    <location>
        <begin position="485"/>
        <end position="507"/>
    </location>
</feature>
<feature type="compositionally biased region" description="Low complexity" evidence="1">
    <location>
        <begin position="410"/>
        <end position="424"/>
    </location>
</feature>
<accession>A0A6A4WJI5</accession>
<comment type="caution">
    <text evidence="3">The sequence shown here is derived from an EMBL/GenBank/DDBJ whole genome shotgun (WGS) entry which is preliminary data.</text>
</comment>
<dbReference type="Proteomes" id="UP000440578">
    <property type="component" value="Unassembled WGS sequence"/>
</dbReference>
<feature type="compositionally biased region" description="Basic and acidic residues" evidence="1">
    <location>
        <begin position="375"/>
        <end position="393"/>
    </location>
</feature>
<evidence type="ECO:0000256" key="1">
    <source>
        <dbReference type="SAM" id="MobiDB-lite"/>
    </source>
</evidence>
<feature type="domain" description="RAWUL" evidence="2">
    <location>
        <begin position="256"/>
        <end position="321"/>
    </location>
</feature>
<gene>
    <name evidence="3" type="primary">Psc</name>
    <name evidence="3" type="ORF">FJT64_025578</name>
</gene>
<feature type="region of interest" description="Disordered" evidence="1">
    <location>
        <begin position="546"/>
        <end position="614"/>
    </location>
</feature>
<feature type="compositionally biased region" description="Low complexity" evidence="1">
    <location>
        <begin position="564"/>
        <end position="580"/>
    </location>
</feature>
<protein>
    <submittedName>
        <fullName evidence="3">Polycomb group protein Psc</fullName>
    </submittedName>
</protein>
<reference evidence="3 4" key="1">
    <citation type="submission" date="2019-07" db="EMBL/GenBank/DDBJ databases">
        <title>Draft genome assembly of a fouling barnacle, Amphibalanus amphitrite (Darwin, 1854): The first reference genome for Thecostraca.</title>
        <authorList>
            <person name="Kim W."/>
        </authorList>
    </citation>
    <scope>NUCLEOTIDE SEQUENCE [LARGE SCALE GENOMIC DNA]</scope>
    <source>
        <strain evidence="3">SNU_AA5</strain>
        <tissue evidence="3">Soma without cirri and trophi</tissue>
    </source>
</reference>
<dbReference type="OrthoDB" id="8952220at2759"/>
<feature type="compositionally biased region" description="Polar residues" evidence="1">
    <location>
        <begin position="485"/>
        <end position="494"/>
    </location>
</feature>
<feature type="region of interest" description="Disordered" evidence="1">
    <location>
        <begin position="374"/>
        <end position="433"/>
    </location>
</feature>
<dbReference type="GO" id="GO:0000122">
    <property type="term" value="P:negative regulation of transcription by RNA polymerase II"/>
    <property type="evidence" value="ECO:0007669"/>
    <property type="project" value="TreeGrafter"/>
</dbReference>
<dbReference type="Pfam" id="PF16207">
    <property type="entry name" value="RAWUL"/>
    <property type="match status" value="1"/>
</dbReference>